<comment type="caution">
    <text evidence="8">The sequence shown here is derived from an EMBL/GenBank/DDBJ whole genome shotgun (WGS) entry which is preliminary data.</text>
</comment>
<dbReference type="Pfam" id="PF02631">
    <property type="entry name" value="RecX_HTH2"/>
    <property type="match status" value="1"/>
</dbReference>
<evidence type="ECO:0000259" key="7">
    <source>
        <dbReference type="Pfam" id="PF21981"/>
    </source>
</evidence>
<dbReference type="Pfam" id="PF21981">
    <property type="entry name" value="RecX_HTH3"/>
    <property type="match status" value="2"/>
</dbReference>
<dbReference type="GO" id="GO:0006282">
    <property type="term" value="P:regulation of DNA repair"/>
    <property type="evidence" value="ECO:0007669"/>
    <property type="project" value="UniProtKB-UniRule"/>
</dbReference>
<feature type="domain" description="RecX third three-helical" evidence="7">
    <location>
        <begin position="216"/>
        <end position="262"/>
    </location>
</feature>
<dbReference type="AlphaFoldDB" id="A0A0J1HSW8"/>
<dbReference type="HAMAP" id="MF_01114">
    <property type="entry name" value="RecX"/>
    <property type="match status" value="1"/>
</dbReference>
<dbReference type="InterPro" id="IPR053924">
    <property type="entry name" value="RecX_HTH_2nd"/>
</dbReference>
<organism evidence="8 9">
    <name type="scientific">Niallia circulans</name>
    <name type="common">Bacillus circulans</name>
    <dbReference type="NCBI Taxonomy" id="1397"/>
    <lineage>
        <taxon>Bacteria</taxon>
        <taxon>Bacillati</taxon>
        <taxon>Bacillota</taxon>
        <taxon>Bacilli</taxon>
        <taxon>Bacillales</taxon>
        <taxon>Bacillaceae</taxon>
        <taxon>Niallia</taxon>
    </lineage>
</organism>
<dbReference type="PANTHER" id="PTHR33602">
    <property type="entry name" value="REGULATORY PROTEIN RECX FAMILY PROTEIN"/>
    <property type="match status" value="1"/>
</dbReference>
<dbReference type="NCBIfam" id="NF010733">
    <property type="entry name" value="PRK14135.1"/>
    <property type="match status" value="1"/>
</dbReference>
<keyword evidence="4 5" id="KW-0963">Cytoplasm</keyword>
<comment type="function">
    <text evidence="5">Modulates RecA activity.</text>
</comment>
<dbReference type="InterPro" id="IPR036388">
    <property type="entry name" value="WH-like_DNA-bd_sf"/>
</dbReference>
<comment type="similarity">
    <text evidence="2 5">Belongs to the RecX family.</text>
</comment>
<dbReference type="InterPro" id="IPR053925">
    <property type="entry name" value="RecX_HTH_3rd"/>
</dbReference>
<dbReference type="GO" id="GO:0005737">
    <property type="term" value="C:cytoplasm"/>
    <property type="evidence" value="ECO:0007669"/>
    <property type="project" value="UniProtKB-SubCell"/>
</dbReference>
<proteinExistence type="inferred from homology"/>
<accession>A0A0J1HSW8</accession>
<evidence type="ECO:0000256" key="3">
    <source>
        <dbReference type="ARBA" id="ARBA00018111"/>
    </source>
</evidence>
<reference evidence="8 9" key="1">
    <citation type="submission" date="2015-05" db="EMBL/GenBank/DDBJ databases">
        <title>Whole genome sequence and identification of bacterial endophytes from Costus igneus.</title>
        <authorList>
            <person name="Lee Y.P."/>
            <person name="Gan H.M."/>
            <person name="Eng W."/>
            <person name="Wheatley M.S."/>
            <person name="Caraballo A."/>
            <person name="Polter S."/>
            <person name="Savka M.A."/>
            <person name="Hudson A.O."/>
        </authorList>
    </citation>
    <scope>NUCLEOTIDE SEQUENCE [LARGE SCALE GENOMIC DNA]</scope>
    <source>
        <strain evidence="8 9">RIT379</strain>
    </source>
</reference>
<name>A0A0J1HSW8_NIACI</name>
<evidence type="ECO:0000256" key="4">
    <source>
        <dbReference type="ARBA" id="ARBA00022490"/>
    </source>
</evidence>
<comment type="subcellular location">
    <subcellularLocation>
        <location evidence="1 5">Cytoplasm</location>
    </subcellularLocation>
</comment>
<protein>
    <recommendedName>
        <fullName evidence="3 5">Regulatory protein RecX</fullName>
    </recommendedName>
</protein>
<evidence type="ECO:0000259" key="6">
    <source>
        <dbReference type="Pfam" id="PF02631"/>
    </source>
</evidence>
<dbReference type="InterPro" id="IPR003783">
    <property type="entry name" value="Regulatory_RecX"/>
</dbReference>
<feature type="domain" description="RecX second three-helical" evidence="6">
    <location>
        <begin position="111"/>
        <end position="150"/>
    </location>
</feature>
<dbReference type="EMBL" id="LDPH01000051">
    <property type="protein sequence ID" value="KLV16804.1"/>
    <property type="molecule type" value="Genomic_DNA"/>
</dbReference>
<dbReference type="Proteomes" id="UP000036045">
    <property type="component" value="Unassembled WGS sequence"/>
</dbReference>
<dbReference type="Gene3D" id="1.10.10.10">
    <property type="entry name" value="Winged helix-like DNA-binding domain superfamily/Winged helix DNA-binding domain"/>
    <property type="match status" value="4"/>
</dbReference>
<evidence type="ECO:0000256" key="2">
    <source>
        <dbReference type="ARBA" id="ARBA00009695"/>
    </source>
</evidence>
<dbReference type="RefSeq" id="WP_047944928.1">
    <property type="nucleotide sequence ID" value="NZ_CP053989.1"/>
</dbReference>
<sequence>MIISKITRQKELNDRYNIFTLKQGKDVYAFSVDETVLIKYKLRKGMELDSLLLNEIQYTDEIRKGYHMAVRYLSKVKRTEMEVRKHLSAKMENDALVAEVMTKLKEMKFIDDEDYAFSYVRTQRNTTTKGAETIKRELREKGIQRELIERSMEELSYEDQMQAAKKIVAKFLAGKKKDSKKIIIQKLEQTLVRKGYTSDIIQQVKRMPEIVEMDTDELETVRIHGEKARRKFAKFTGYEFKQKMKQFLYRKGFSMDLIEQYLDEIENED</sequence>
<feature type="domain" description="RecX third three-helical" evidence="7">
    <location>
        <begin position="158"/>
        <end position="204"/>
    </location>
</feature>
<evidence type="ECO:0000313" key="8">
    <source>
        <dbReference type="EMBL" id="KLV16804.1"/>
    </source>
</evidence>
<evidence type="ECO:0000256" key="1">
    <source>
        <dbReference type="ARBA" id="ARBA00004496"/>
    </source>
</evidence>
<dbReference type="PANTHER" id="PTHR33602:SF1">
    <property type="entry name" value="REGULATORY PROTEIN RECX FAMILY PROTEIN"/>
    <property type="match status" value="1"/>
</dbReference>
<evidence type="ECO:0000313" key="9">
    <source>
        <dbReference type="Proteomes" id="UP000036045"/>
    </source>
</evidence>
<dbReference type="PATRIC" id="fig|1397.4.peg.4556"/>
<gene>
    <name evidence="5" type="primary">recX</name>
    <name evidence="8" type="ORF">ABW02_25110</name>
</gene>
<dbReference type="GeneID" id="56348025"/>
<keyword evidence="9" id="KW-1185">Reference proteome</keyword>
<evidence type="ECO:0000256" key="5">
    <source>
        <dbReference type="HAMAP-Rule" id="MF_01114"/>
    </source>
</evidence>
<dbReference type="OrthoDB" id="5421057at2"/>